<dbReference type="Pfam" id="PF07681">
    <property type="entry name" value="DoxX"/>
    <property type="match status" value="1"/>
</dbReference>
<comment type="caution">
    <text evidence="8">The sequence shown here is derived from an EMBL/GenBank/DDBJ whole genome shotgun (WGS) entry which is preliminary data.</text>
</comment>
<feature type="transmembrane region" description="Helical" evidence="7">
    <location>
        <begin position="58"/>
        <end position="80"/>
    </location>
</feature>
<evidence type="ECO:0000256" key="6">
    <source>
        <dbReference type="ARBA" id="ARBA00023136"/>
    </source>
</evidence>
<dbReference type="AlphaFoldDB" id="A0A498CFB8"/>
<dbReference type="OrthoDB" id="5796801at2"/>
<keyword evidence="6 7" id="KW-0472">Membrane</keyword>
<evidence type="ECO:0000313" key="9">
    <source>
        <dbReference type="Proteomes" id="UP000275461"/>
    </source>
</evidence>
<feature type="transmembrane region" description="Helical" evidence="7">
    <location>
        <begin position="118"/>
        <end position="136"/>
    </location>
</feature>
<protein>
    <submittedName>
        <fullName evidence="8">Putative oxidoreductase</fullName>
    </submittedName>
</protein>
<keyword evidence="3" id="KW-1003">Cell membrane</keyword>
<feature type="transmembrane region" description="Helical" evidence="7">
    <location>
        <begin position="21"/>
        <end position="38"/>
    </location>
</feature>
<feature type="transmembrane region" description="Helical" evidence="7">
    <location>
        <begin position="87"/>
        <end position="106"/>
    </location>
</feature>
<evidence type="ECO:0000256" key="7">
    <source>
        <dbReference type="SAM" id="Phobius"/>
    </source>
</evidence>
<dbReference type="PANTHER" id="PTHR33452">
    <property type="entry name" value="OXIDOREDUCTASE CATD-RELATED"/>
    <property type="match status" value="1"/>
</dbReference>
<organism evidence="8 9">
    <name type="scientific">Alkalispirillum mobile</name>
    <dbReference type="NCBI Taxonomy" id="85925"/>
    <lineage>
        <taxon>Bacteria</taxon>
        <taxon>Pseudomonadati</taxon>
        <taxon>Pseudomonadota</taxon>
        <taxon>Gammaproteobacteria</taxon>
        <taxon>Chromatiales</taxon>
        <taxon>Ectothiorhodospiraceae</taxon>
        <taxon>Alkalispirillum</taxon>
    </lineage>
</organism>
<reference evidence="8 9" key="1">
    <citation type="submission" date="2018-10" db="EMBL/GenBank/DDBJ databases">
        <title>Genomic Encyclopedia of Type Strains, Phase IV (KMG-IV): sequencing the most valuable type-strain genomes for metagenomic binning, comparative biology and taxonomic classification.</title>
        <authorList>
            <person name="Goeker M."/>
        </authorList>
    </citation>
    <scope>NUCLEOTIDE SEQUENCE [LARGE SCALE GENOMIC DNA]</scope>
    <source>
        <strain evidence="8 9">DSM 12769</strain>
    </source>
</reference>
<dbReference type="InterPro" id="IPR051907">
    <property type="entry name" value="DoxX-like_oxidoreductase"/>
</dbReference>
<dbReference type="GO" id="GO:0005886">
    <property type="term" value="C:plasma membrane"/>
    <property type="evidence" value="ECO:0007669"/>
    <property type="project" value="UniProtKB-SubCell"/>
</dbReference>
<accession>A0A498CFB8</accession>
<keyword evidence="9" id="KW-1185">Reference proteome</keyword>
<dbReference type="PANTHER" id="PTHR33452:SF1">
    <property type="entry name" value="INNER MEMBRANE PROTEIN YPHA-RELATED"/>
    <property type="match status" value="1"/>
</dbReference>
<evidence type="ECO:0000256" key="4">
    <source>
        <dbReference type="ARBA" id="ARBA00022692"/>
    </source>
</evidence>
<evidence type="ECO:0000256" key="1">
    <source>
        <dbReference type="ARBA" id="ARBA00004651"/>
    </source>
</evidence>
<gene>
    <name evidence="8" type="ORF">DFR31_0883</name>
</gene>
<evidence type="ECO:0000313" key="8">
    <source>
        <dbReference type="EMBL" id="RLK50971.1"/>
    </source>
</evidence>
<dbReference type="EMBL" id="RCDA01000001">
    <property type="protein sequence ID" value="RLK50971.1"/>
    <property type="molecule type" value="Genomic_DNA"/>
</dbReference>
<comment type="similarity">
    <text evidence="2">Belongs to the DoxX family.</text>
</comment>
<evidence type="ECO:0000256" key="3">
    <source>
        <dbReference type="ARBA" id="ARBA00022475"/>
    </source>
</evidence>
<name>A0A498CFB8_9GAMM</name>
<sequence length="141" mass="15202">MIMTAALSTANAELQRVERHAHWLLRAVIFSVFTYMGVDKFLGAGIGPWAEMMGLPLGVALLVALAEIAAGVLVVLGALTNGWVTRLGALATVPVLLGAIFMVHWGQWHFMPTATHPMGGMMFQVSLLFVALYLLARGNKQ</sequence>
<evidence type="ECO:0000256" key="5">
    <source>
        <dbReference type="ARBA" id="ARBA00022989"/>
    </source>
</evidence>
<comment type="subcellular location">
    <subcellularLocation>
        <location evidence="1">Cell membrane</location>
        <topology evidence="1">Multi-pass membrane protein</topology>
    </subcellularLocation>
</comment>
<dbReference type="InterPro" id="IPR032808">
    <property type="entry name" value="DoxX"/>
</dbReference>
<dbReference type="RefSeq" id="WP_121441414.1">
    <property type="nucleotide sequence ID" value="NZ_RCDA01000001.1"/>
</dbReference>
<evidence type="ECO:0000256" key="2">
    <source>
        <dbReference type="ARBA" id="ARBA00006679"/>
    </source>
</evidence>
<keyword evidence="4 7" id="KW-0812">Transmembrane</keyword>
<dbReference type="Proteomes" id="UP000275461">
    <property type="component" value="Unassembled WGS sequence"/>
</dbReference>
<proteinExistence type="inferred from homology"/>
<keyword evidence="5 7" id="KW-1133">Transmembrane helix</keyword>